<accession>A0ABP7CC66</accession>
<feature type="transmembrane region" description="Helical" evidence="1">
    <location>
        <begin position="20"/>
        <end position="38"/>
    </location>
</feature>
<evidence type="ECO:0000256" key="1">
    <source>
        <dbReference type="SAM" id="Phobius"/>
    </source>
</evidence>
<sequence>MVIMLAGMLRALAPLDAPWLRTVSIGLAAALVAAGFLVRSDVSSVVQINPIVVGAAIAPVSLVVAIDAGRWLG</sequence>
<proteinExistence type="predicted"/>
<gene>
    <name evidence="2" type="ORF">GCM10022267_85300</name>
</gene>
<keyword evidence="1" id="KW-0812">Transmembrane</keyword>
<reference evidence="3" key="1">
    <citation type="journal article" date="2019" name="Int. J. Syst. Evol. Microbiol.">
        <title>The Global Catalogue of Microorganisms (GCM) 10K type strain sequencing project: providing services to taxonomists for standard genome sequencing and annotation.</title>
        <authorList>
            <consortium name="The Broad Institute Genomics Platform"/>
            <consortium name="The Broad Institute Genome Sequencing Center for Infectious Disease"/>
            <person name="Wu L."/>
            <person name="Ma J."/>
        </authorList>
    </citation>
    <scope>NUCLEOTIDE SEQUENCE [LARGE SCALE GENOMIC DNA]</scope>
    <source>
        <strain evidence="3">JCM 17494</strain>
    </source>
</reference>
<keyword evidence="3" id="KW-1185">Reference proteome</keyword>
<evidence type="ECO:0000313" key="2">
    <source>
        <dbReference type="EMBL" id="GAA3685423.1"/>
    </source>
</evidence>
<comment type="caution">
    <text evidence="2">The sequence shown here is derived from an EMBL/GenBank/DDBJ whole genome shotgun (WGS) entry which is preliminary data.</text>
</comment>
<keyword evidence="1" id="KW-0472">Membrane</keyword>
<organism evidence="2 3">
    <name type="scientific">Lentzea roselyniae</name>
    <dbReference type="NCBI Taxonomy" id="531940"/>
    <lineage>
        <taxon>Bacteria</taxon>
        <taxon>Bacillati</taxon>
        <taxon>Actinomycetota</taxon>
        <taxon>Actinomycetes</taxon>
        <taxon>Pseudonocardiales</taxon>
        <taxon>Pseudonocardiaceae</taxon>
        <taxon>Lentzea</taxon>
    </lineage>
</organism>
<evidence type="ECO:0000313" key="3">
    <source>
        <dbReference type="Proteomes" id="UP001500711"/>
    </source>
</evidence>
<dbReference type="Proteomes" id="UP001500711">
    <property type="component" value="Unassembled WGS sequence"/>
</dbReference>
<name>A0ABP7CC66_9PSEU</name>
<dbReference type="EMBL" id="BAABBE010000050">
    <property type="protein sequence ID" value="GAA3685423.1"/>
    <property type="molecule type" value="Genomic_DNA"/>
</dbReference>
<feature type="transmembrane region" description="Helical" evidence="1">
    <location>
        <begin position="50"/>
        <end position="72"/>
    </location>
</feature>
<keyword evidence="1" id="KW-1133">Transmembrane helix</keyword>
<protein>
    <submittedName>
        <fullName evidence="2">Uncharacterized protein</fullName>
    </submittedName>
</protein>